<dbReference type="SUPFAM" id="SSF52058">
    <property type="entry name" value="L domain-like"/>
    <property type="match status" value="1"/>
</dbReference>
<evidence type="ECO:0000313" key="2">
    <source>
        <dbReference type="RefSeq" id="XP_033166453.1"/>
    </source>
</evidence>
<proteinExistence type="predicted"/>
<organism evidence="1 2">
    <name type="scientific">Drosophila mauritiana</name>
    <name type="common">Fruit fly</name>
    <dbReference type="NCBI Taxonomy" id="7226"/>
    <lineage>
        <taxon>Eukaryota</taxon>
        <taxon>Metazoa</taxon>
        <taxon>Ecdysozoa</taxon>
        <taxon>Arthropoda</taxon>
        <taxon>Hexapoda</taxon>
        <taxon>Insecta</taxon>
        <taxon>Pterygota</taxon>
        <taxon>Neoptera</taxon>
        <taxon>Endopterygota</taxon>
        <taxon>Diptera</taxon>
        <taxon>Brachycera</taxon>
        <taxon>Muscomorpha</taxon>
        <taxon>Ephydroidea</taxon>
        <taxon>Drosophilidae</taxon>
        <taxon>Drosophila</taxon>
        <taxon>Sophophora</taxon>
    </lineage>
</organism>
<keyword evidence="1" id="KW-1185">Reference proteome</keyword>
<name>A0A6P8KCC7_DROMA</name>
<sequence length="333" mass="37816">MADKLSALGIGQHNDSGLTRRCRLLHLKPTALISQLLPNFQVLRRVRCLSVGSMSQAALEEVFTNCRQLESLLLCDSVGTGTVYNIRSIWHCQMLKVLLIPLNVRTPLAVCLLENLTHLTLQRYNFSQGMEWMPTVQTIIRYKRFNLHEFSFDGSGLAAPMNLSQLQLAQCTALTELRLSNCLLAETESPPLPFSCQRLSFRRCKIGKMSGYMHPLLKKLDLFNCQMLFDTPMLRRLLNLRRHQPIEGPLLLTFSQSPRLRSELSKWSQEEVSANSQWLQVKEVGPHQAITWQQPYGTLSMRFGLSVRYMPDLNLPEESIPSAADVLSSLDSS</sequence>
<protein>
    <submittedName>
        <fullName evidence="2">Uncharacterized protein LOC117145053</fullName>
    </submittedName>
</protein>
<dbReference type="Proteomes" id="UP000515162">
    <property type="component" value="Chromosome 3R"/>
</dbReference>
<dbReference type="InterPro" id="IPR032675">
    <property type="entry name" value="LRR_dom_sf"/>
</dbReference>
<dbReference type="RefSeq" id="XP_033166453.1">
    <property type="nucleotide sequence ID" value="XM_033310562.1"/>
</dbReference>
<dbReference type="AlphaFoldDB" id="A0A6P8KCC7"/>
<reference evidence="2" key="1">
    <citation type="submission" date="2025-08" db="UniProtKB">
        <authorList>
            <consortium name="RefSeq"/>
        </authorList>
    </citation>
    <scope>IDENTIFICATION</scope>
    <source>
        <strain evidence="2">Mau12</strain>
        <tissue evidence="2">Whole Body</tissue>
    </source>
</reference>
<gene>
    <name evidence="2" type="primary">LOC117145053</name>
</gene>
<dbReference type="GeneID" id="117145053"/>
<dbReference type="Gene3D" id="3.80.10.10">
    <property type="entry name" value="Ribonuclease Inhibitor"/>
    <property type="match status" value="1"/>
</dbReference>
<evidence type="ECO:0000313" key="1">
    <source>
        <dbReference type="Proteomes" id="UP000515162"/>
    </source>
</evidence>
<accession>A0A6P8KCC7</accession>